<dbReference type="AlphaFoldDB" id="A0A0G4PXE3"/>
<dbReference type="PROSITE" id="PS51421">
    <property type="entry name" value="RAS"/>
    <property type="match status" value="1"/>
</dbReference>
<dbReference type="GO" id="GO:0016020">
    <property type="term" value="C:membrane"/>
    <property type="evidence" value="ECO:0007669"/>
    <property type="project" value="InterPro"/>
</dbReference>
<dbReference type="InterPro" id="IPR001806">
    <property type="entry name" value="Small_GTPase"/>
</dbReference>
<dbReference type="GO" id="GO:0007165">
    <property type="term" value="P:signal transduction"/>
    <property type="evidence" value="ECO:0007669"/>
    <property type="project" value="InterPro"/>
</dbReference>
<organism evidence="3 4">
    <name type="scientific">Penicillium camemberti (strain FM 013)</name>
    <dbReference type="NCBI Taxonomy" id="1429867"/>
    <lineage>
        <taxon>Eukaryota</taxon>
        <taxon>Fungi</taxon>
        <taxon>Dikarya</taxon>
        <taxon>Ascomycota</taxon>
        <taxon>Pezizomycotina</taxon>
        <taxon>Eurotiomycetes</taxon>
        <taxon>Eurotiomycetidae</taxon>
        <taxon>Eurotiales</taxon>
        <taxon>Aspergillaceae</taxon>
        <taxon>Penicillium</taxon>
    </lineage>
</organism>
<dbReference type="PROSITE" id="PS51419">
    <property type="entry name" value="RAB"/>
    <property type="match status" value="1"/>
</dbReference>
<gene>
    <name evidence="3" type="ORF">PCAMFM013_S071g000002</name>
</gene>
<accession>A0A0G4PXE3</accession>
<dbReference type="PROSITE" id="PS51420">
    <property type="entry name" value="RHO"/>
    <property type="match status" value="1"/>
</dbReference>
<dbReference type="SMART" id="SM00175">
    <property type="entry name" value="RAB"/>
    <property type="match status" value="1"/>
</dbReference>
<dbReference type="Pfam" id="PF00071">
    <property type="entry name" value="Ras"/>
    <property type="match status" value="1"/>
</dbReference>
<keyword evidence="4" id="KW-1185">Reference proteome</keyword>
<dbReference type="GO" id="GO:0003924">
    <property type="term" value="F:GTPase activity"/>
    <property type="evidence" value="ECO:0007669"/>
    <property type="project" value="InterPro"/>
</dbReference>
<evidence type="ECO:0000256" key="2">
    <source>
        <dbReference type="ARBA" id="ARBA00023134"/>
    </source>
</evidence>
<dbReference type="InterPro" id="IPR020849">
    <property type="entry name" value="Small_GTPase_Ras-type"/>
</dbReference>
<dbReference type="Proteomes" id="UP000053732">
    <property type="component" value="Unassembled WGS sequence"/>
</dbReference>
<dbReference type="PRINTS" id="PR00449">
    <property type="entry name" value="RASTRNSFRMNG"/>
</dbReference>
<dbReference type="Gene3D" id="3.40.50.300">
    <property type="entry name" value="P-loop containing nucleotide triphosphate hydrolases"/>
    <property type="match status" value="1"/>
</dbReference>
<sequence length="215" mass="24774">MSDKLTLVLVGDEEVGKSALAVRFCLEQFAEGFAPTLNDSYRTRMVVDNRPCVLQIIDTAGRDEHAALREDYIRDGEAFIIAYSITSRESFSHVRAYYDNIKEVKKEMEVENTLQLSPSKRPCRSPITLVGTKNDLESQRELSFKEGRMLAESLDCWFYETSAKTGSDIERTFNDVVRCFRQQNFPSRPTHSASKRSRKGQSERKIYDPHRCIVW</sequence>
<dbReference type="SMART" id="SM00174">
    <property type="entry name" value="RHO"/>
    <property type="match status" value="1"/>
</dbReference>
<reference evidence="3 4" key="1">
    <citation type="journal article" date="2014" name="Nat. Commun.">
        <title>Multiple recent horizontal transfers of a large genomic region in cheese making fungi.</title>
        <authorList>
            <person name="Cheeseman K."/>
            <person name="Ropars J."/>
            <person name="Renault P."/>
            <person name="Dupont J."/>
            <person name="Gouzy J."/>
            <person name="Branca A."/>
            <person name="Abraham A.L."/>
            <person name="Ceppi M."/>
            <person name="Conseiller E."/>
            <person name="Debuchy R."/>
            <person name="Malagnac F."/>
            <person name="Goarin A."/>
            <person name="Silar P."/>
            <person name="Lacoste S."/>
            <person name="Sallet E."/>
            <person name="Bensimon A."/>
            <person name="Giraud T."/>
            <person name="Brygoo Y."/>
        </authorList>
    </citation>
    <scope>NUCLEOTIDE SEQUENCE [LARGE SCALE GENOMIC DNA]</scope>
    <source>
        <strain evidence="4">FM 013</strain>
    </source>
</reference>
<dbReference type="PANTHER" id="PTHR24070">
    <property type="entry name" value="RAS, DI-RAS, AND RHEB FAMILY MEMBERS OF SMALL GTPASE SUPERFAMILY"/>
    <property type="match status" value="1"/>
</dbReference>
<dbReference type="CDD" id="cd00876">
    <property type="entry name" value="Ras"/>
    <property type="match status" value="1"/>
</dbReference>
<dbReference type="FunFam" id="3.40.50.300:FF:001447">
    <property type="entry name" value="Ras-related protein Rab-1B"/>
    <property type="match status" value="1"/>
</dbReference>
<dbReference type="STRING" id="1429867.A0A0G4PXE3"/>
<dbReference type="InterPro" id="IPR027417">
    <property type="entry name" value="P-loop_NTPase"/>
</dbReference>
<dbReference type="EMBL" id="HG793204">
    <property type="protein sequence ID" value="CRL31065.1"/>
    <property type="molecule type" value="Genomic_DNA"/>
</dbReference>
<keyword evidence="1" id="KW-0547">Nucleotide-binding</keyword>
<dbReference type="SUPFAM" id="SSF52540">
    <property type="entry name" value="P-loop containing nucleoside triphosphate hydrolases"/>
    <property type="match status" value="1"/>
</dbReference>
<proteinExistence type="predicted"/>
<evidence type="ECO:0000313" key="3">
    <source>
        <dbReference type="EMBL" id="CRL31065.1"/>
    </source>
</evidence>
<protein>
    <submittedName>
        <fullName evidence="3">Ras small GTPase, Rab type</fullName>
    </submittedName>
</protein>
<dbReference type="GO" id="GO:0005525">
    <property type="term" value="F:GTP binding"/>
    <property type="evidence" value="ECO:0007669"/>
    <property type="project" value="UniProtKB-KW"/>
</dbReference>
<dbReference type="InterPro" id="IPR005225">
    <property type="entry name" value="Small_GTP-bd"/>
</dbReference>
<evidence type="ECO:0000313" key="4">
    <source>
        <dbReference type="Proteomes" id="UP000053732"/>
    </source>
</evidence>
<dbReference type="SMART" id="SM00173">
    <property type="entry name" value="RAS"/>
    <property type="match status" value="1"/>
</dbReference>
<name>A0A0G4PXE3_PENC3</name>
<dbReference type="NCBIfam" id="TIGR00231">
    <property type="entry name" value="small_GTP"/>
    <property type="match status" value="1"/>
</dbReference>
<evidence type="ECO:0000256" key="1">
    <source>
        <dbReference type="ARBA" id="ARBA00022741"/>
    </source>
</evidence>
<keyword evidence="2" id="KW-0342">GTP-binding</keyword>